<dbReference type="InterPro" id="IPR027853">
    <property type="entry name" value="DUF4492"/>
</dbReference>
<proteinExistence type="predicted"/>
<organism evidence="2 3">
    <name type="scientific">Porphyromonas loveana</name>
    <dbReference type="NCBI Taxonomy" id="1884669"/>
    <lineage>
        <taxon>Bacteria</taxon>
        <taxon>Pseudomonadati</taxon>
        <taxon>Bacteroidota</taxon>
        <taxon>Bacteroidia</taxon>
        <taxon>Bacteroidales</taxon>
        <taxon>Porphyromonadaceae</taxon>
        <taxon>Porphyromonas</taxon>
    </lineage>
</organism>
<dbReference type="EMBL" id="QEKY01000021">
    <property type="protein sequence ID" value="PVZ06789.1"/>
    <property type="molecule type" value="Genomic_DNA"/>
</dbReference>
<keyword evidence="3" id="KW-1185">Reference proteome</keyword>
<dbReference type="AlphaFoldDB" id="A0A2U1F3R5"/>
<gene>
    <name evidence="2" type="ORF">C7382_1215</name>
</gene>
<comment type="caution">
    <text evidence="2">The sequence shown here is derived from an EMBL/GenBank/DDBJ whole genome shotgun (WGS) entry which is preliminary data.</text>
</comment>
<name>A0A2U1F3R5_9PORP</name>
<protein>
    <submittedName>
        <fullName evidence="2">Uncharacterized protein DUF4492</fullName>
    </submittedName>
</protein>
<accession>A0A2U1F3R5</accession>
<dbReference type="RefSeq" id="WP_116680000.1">
    <property type="nucleotide sequence ID" value="NZ_JBGXZY010000099.1"/>
</dbReference>
<evidence type="ECO:0000313" key="3">
    <source>
        <dbReference type="Proteomes" id="UP000245462"/>
    </source>
</evidence>
<dbReference type="OrthoDB" id="1122086at2"/>
<dbReference type="GeneID" id="94551466"/>
<sequence length="82" mass="9373">MATASGLKGNIFKRIVSFYVEGFRNMKEGRTLWVIILIKLFIMFAVLKAFFFPNFLKQHAGSDSAAKSQYVQQELIRRGVTP</sequence>
<evidence type="ECO:0000256" key="1">
    <source>
        <dbReference type="SAM" id="Phobius"/>
    </source>
</evidence>
<reference evidence="2 3" key="1">
    <citation type="submission" date="2018-04" db="EMBL/GenBank/DDBJ databases">
        <title>Genomic Encyclopedia of Type Strains, Phase IV (KMG-IV): sequencing the most valuable type-strain genomes for metagenomic binning, comparative biology and taxonomic classification.</title>
        <authorList>
            <person name="Goeker M."/>
        </authorList>
    </citation>
    <scope>NUCLEOTIDE SEQUENCE [LARGE SCALE GENOMIC DNA]</scope>
    <source>
        <strain evidence="2 3">DSM 28520</strain>
    </source>
</reference>
<feature type="transmembrane region" description="Helical" evidence="1">
    <location>
        <begin position="32"/>
        <end position="51"/>
    </location>
</feature>
<keyword evidence="1" id="KW-0472">Membrane</keyword>
<dbReference type="Proteomes" id="UP000245462">
    <property type="component" value="Unassembled WGS sequence"/>
</dbReference>
<dbReference type="Pfam" id="PF14899">
    <property type="entry name" value="DUF4492"/>
    <property type="match status" value="1"/>
</dbReference>
<evidence type="ECO:0000313" key="2">
    <source>
        <dbReference type="EMBL" id="PVZ06789.1"/>
    </source>
</evidence>
<keyword evidence="1" id="KW-0812">Transmembrane</keyword>
<keyword evidence="1" id="KW-1133">Transmembrane helix</keyword>